<protein>
    <recommendedName>
        <fullName evidence="1">Aldehyde ferredoxin oxidoreductase C-terminal domain-containing protein</fullName>
    </recommendedName>
</protein>
<dbReference type="InterPro" id="IPR013984">
    <property type="entry name" value="Ald_Fedxn_OxRdtase_dom2"/>
</dbReference>
<dbReference type="PANTHER" id="PTHR30038">
    <property type="entry name" value="ALDEHYDE FERREDOXIN OXIDOREDUCTASE"/>
    <property type="match status" value="1"/>
</dbReference>
<reference evidence="2" key="1">
    <citation type="journal article" date="2015" name="Nature">
        <title>Complex archaea that bridge the gap between prokaryotes and eukaryotes.</title>
        <authorList>
            <person name="Spang A."/>
            <person name="Saw J.H."/>
            <person name="Jorgensen S.L."/>
            <person name="Zaremba-Niedzwiedzka K."/>
            <person name="Martijn J."/>
            <person name="Lind A.E."/>
            <person name="van Eijk R."/>
            <person name="Schleper C."/>
            <person name="Guy L."/>
            <person name="Ettema T.J."/>
        </authorList>
    </citation>
    <scope>NUCLEOTIDE SEQUENCE</scope>
</reference>
<dbReference type="InterPro" id="IPR051919">
    <property type="entry name" value="W-dependent_AOR"/>
</dbReference>
<dbReference type="PANTHER" id="PTHR30038:SF0">
    <property type="entry name" value="TUNGSTEN-CONTAINING ALDEHYDE FERREDOXIN OXIDOREDUCTASE"/>
    <property type="match status" value="1"/>
</dbReference>
<gene>
    <name evidence="2" type="ORF">LCGC14_1857210</name>
</gene>
<dbReference type="SUPFAM" id="SSF48310">
    <property type="entry name" value="Aldehyde ferredoxin oxidoreductase, C-terminal domains"/>
    <property type="match status" value="1"/>
</dbReference>
<name>A0A0F9G8J4_9ZZZZ</name>
<dbReference type="GO" id="GO:0051536">
    <property type="term" value="F:iron-sulfur cluster binding"/>
    <property type="evidence" value="ECO:0007669"/>
    <property type="project" value="InterPro"/>
</dbReference>
<evidence type="ECO:0000313" key="2">
    <source>
        <dbReference type="EMBL" id="KKL95179.1"/>
    </source>
</evidence>
<dbReference type="Pfam" id="PF01314">
    <property type="entry name" value="AFOR_C"/>
    <property type="match status" value="1"/>
</dbReference>
<dbReference type="EMBL" id="LAZR01018741">
    <property type="protein sequence ID" value="KKL95179.1"/>
    <property type="molecule type" value="Genomic_DNA"/>
</dbReference>
<sequence length="370" mass="40085">MGAKGLKAVVVDDSNGELRKPVNQEAFKAAVKECAEAIRTGPFTEPFHQFGTPMFVDIDNERGSLPTHNHRAGSFEHKDMINANKLQEITQARVGKTGAGHSCMPTCVVKCSPVFYDKDGQYVTSGFEYETIAMLGANCGITDLDAIARMDRACDEYGFDTIEMGCTIGLLNDAGLFEFGDAARAEALVQEAAQGTDLGRIVGSGTANAAKTLGIDRVPVCKGQGIPAHAARTSKGWAITYISNPQGADHTAGVVTDEPLSKEGQVERGRQSQILMTAIDCTGLCMFTFLNESFGVLTSMINNLLGLNISKDDYVQMGKDVLKAERDFNLRAGIGPEADRLPDWMTKEPLPPTNEVFDVPQKEIDNFWNF</sequence>
<evidence type="ECO:0000259" key="1">
    <source>
        <dbReference type="Pfam" id="PF01314"/>
    </source>
</evidence>
<feature type="domain" description="Aldehyde ferredoxin oxidoreductase C-terminal" evidence="1">
    <location>
        <begin position="30"/>
        <end position="354"/>
    </location>
</feature>
<dbReference type="GO" id="GO:0016625">
    <property type="term" value="F:oxidoreductase activity, acting on the aldehyde or oxo group of donors, iron-sulfur protein as acceptor"/>
    <property type="evidence" value="ECO:0007669"/>
    <property type="project" value="InterPro"/>
</dbReference>
<proteinExistence type="predicted"/>
<organism evidence="2">
    <name type="scientific">marine sediment metagenome</name>
    <dbReference type="NCBI Taxonomy" id="412755"/>
    <lineage>
        <taxon>unclassified sequences</taxon>
        <taxon>metagenomes</taxon>
        <taxon>ecological metagenomes</taxon>
    </lineage>
</organism>
<dbReference type="InterPro" id="IPR001203">
    <property type="entry name" value="OxRdtase_Ald_Fedxn_C"/>
</dbReference>
<accession>A0A0F9G8J4</accession>
<dbReference type="Gene3D" id="1.10.569.10">
    <property type="entry name" value="Aldehyde Ferredoxin Oxidoreductase Protein, subunit A, domain 2"/>
    <property type="match status" value="1"/>
</dbReference>
<comment type="caution">
    <text evidence="2">The sequence shown here is derived from an EMBL/GenBank/DDBJ whole genome shotgun (WGS) entry which is preliminary data.</text>
</comment>
<dbReference type="AlphaFoldDB" id="A0A0F9G8J4"/>
<dbReference type="Gene3D" id="1.10.599.10">
    <property type="entry name" value="Aldehyde Ferredoxin Oxidoreductase Protein, subunit A, domain 3"/>
    <property type="match status" value="1"/>
</dbReference>
<dbReference type="InterPro" id="IPR013985">
    <property type="entry name" value="Ald_Fedxn_OxRdtase_dom3"/>
</dbReference>
<dbReference type="GO" id="GO:0009055">
    <property type="term" value="F:electron transfer activity"/>
    <property type="evidence" value="ECO:0007669"/>
    <property type="project" value="InterPro"/>
</dbReference>
<dbReference type="InterPro" id="IPR036021">
    <property type="entry name" value="Tungsten_al_ferr_oxy-like_C"/>
</dbReference>